<proteinExistence type="predicted"/>
<organism evidence="2 3">
    <name type="scientific">Paragonimus westermani</name>
    <dbReference type="NCBI Taxonomy" id="34504"/>
    <lineage>
        <taxon>Eukaryota</taxon>
        <taxon>Metazoa</taxon>
        <taxon>Spiralia</taxon>
        <taxon>Lophotrochozoa</taxon>
        <taxon>Platyhelminthes</taxon>
        <taxon>Trematoda</taxon>
        <taxon>Digenea</taxon>
        <taxon>Plagiorchiida</taxon>
        <taxon>Troglotremata</taxon>
        <taxon>Troglotrematidae</taxon>
        <taxon>Paragonimus</taxon>
    </lineage>
</organism>
<dbReference type="SUPFAM" id="SSF46689">
    <property type="entry name" value="Homeodomain-like"/>
    <property type="match status" value="1"/>
</dbReference>
<evidence type="ECO:0000313" key="2">
    <source>
        <dbReference type="EMBL" id="KAA3682178.1"/>
    </source>
</evidence>
<feature type="domain" description="DUF4817" evidence="1">
    <location>
        <begin position="11"/>
        <end position="64"/>
    </location>
</feature>
<dbReference type="Pfam" id="PF16087">
    <property type="entry name" value="DUF4817"/>
    <property type="match status" value="1"/>
</dbReference>
<evidence type="ECO:0000313" key="3">
    <source>
        <dbReference type="Proteomes" id="UP000324629"/>
    </source>
</evidence>
<reference evidence="2 3" key="1">
    <citation type="journal article" date="2019" name="Gigascience">
        <title>Whole-genome sequence of the oriental lung fluke Paragonimus westermani.</title>
        <authorList>
            <person name="Oey H."/>
            <person name="Zakrzewski M."/>
            <person name="Narain K."/>
            <person name="Devi K.R."/>
            <person name="Agatsuma T."/>
            <person name="Nawaratna S."/>
            <person name="Gobert G.N."/>
            <person name="Jones M.K."/>
            <person name="Ragan M.A."/>
            <person name="McManus D.P."/>
            <person name="Krause L."/>
        </authorList>
    </citation>
    <scope>NUCLEOTIDE SEQUENCE [LARGE SCALE GENOMIC DNA]</scope>
    <source>
        <strain evidence="2 3">IND2009</strain>
    </source>
</reference>
<dbReference type="PANTHER" id="PTHR47326">
    <property type="entry name" value="TRANSPOSABLE ELEMENT TC3 TRANSPOSASE-LIKE PROTEIN"/>
    <property type="match status" value="1"/>
</dbReference>
<dbReference type="EMBL" id="QNGE01000058">
    <property type="protein sequence ID" value="KAA3682178.1"/>
    <property type="molecule type" value="Genomic_DNA"/>
</dbReference>
<dbReference type="Proteomes" id="UP000324629">
    <property type="component" value="Unassembled WGS sequence"/>
</dbReference>
<keyword evidence="3" id="KW-1185">Reference proteome</keyword>
<dbReference type="AlphaFoldDB" id="A0A5J4P4E3"/>
<gene>
    <name evidence="2" type="ORF">DEA37_0002854</name>
</gene>
<name>A0A5J4P4E3_9TREM</name>
<sequence>MTQIDVSPLAIEQRIELVYLYAESNRNAAETARRFNVRHLGVRQVSPQSVRELIKKFEKCGSTQTRPRSGRPRTATNEFCARRIMERVRASPLKSTRRLARECGTSQIAVFRVLKEYNIRKCVERQLQELNEQELNCLDVIKRETFCSWFLEERNVFLTMFSDEAIFYLNGMVTTSHVWVPVTHRRSAPIKRQYDRKVMIWAGILGTKIIGPFFLHEIFTDSIILSSVDQNSASVLAAVAFSCCLSCRN</sequence>
<dbReference type="PANTHER" id="PTHR47326:SF1">
    <property type="entry name" value="HTH PSQ-TYPE DOMAIN-CONTAINING PROTEIN"/>
    <property type="match status" value="1"/>
</dbReference>
<dbReference type="InterPro" id="IPR009057">
    <property type="entry name" value="Homeodomain-like_sf"/>
</dbReference>
<accession>A0A5J4P4E3</accession>
<evidence type="ECO:0000259" key="1">
    <source>
        <dbReference type="Pfam" id="PF16087"/>
    </source>
</evidence>
<comment type="caution">
    <text evidence="2">The sequence shown here is derived from an EMBL/GenBank/DDBJ whole genome shotgun (WGS) entry which is preliminary data.</text>
</comment>
<dbReference type="Gene3D" id="3.30.420.10">
    <property type="entry name" value="Ribonuclease H-like superfamily/Ribonuclease H"/>
    <property type="match status" value="1"/>
</dbReference>
<dbReference type="GO" id="GO:0003676">
    <property type="term" value="F:nucleic acid binding"/>
    <property type="evidence" value="ECO:0007669"/>
    <property type="project" value="InterPro"/>
</dbReference>
<dbReference type="InterPro" id="IPR032135">
    <property type="entry name" value="DUF4817"/>
</dbReference>
<protein>
    <recommendedName>
        <fullName evidence="1">DUF4817 domain-containing protein</fullName>
    </recommendedName>
</protein>
<dbReference type="InterPro" id="IPR036397">
    <property type="entry name" value="RNaseH_sf"/>
</dbReference>